<keyword evidence="8 12" id="KW-1133">Transmembrane helix</keyword>
<dbReference type="GO" id="GO:0015031">
    <property type="term" value="P:protein transport"/>
    <property type="evidence" value="ECO:0007669"/>
    <property type="project" value="UniProtKB-KW"/>
</dbReference>
<feature type="domain" description="ABC transmembrane type-1" evidence="14">
    <location>
        <begin position="134"/>
        <end position="323"/>
    </location>
</feature>
<gene>
    <name evidence="15" type="ORF">GORHZ_180_00330</name>
</gene>
<dbReference type="SUPFAM" id="SSF161098">
    <property type="entry name" value="MetI-like"/>
    <property type="match status" value="1"/>
</dbReference>
<keyword evidence="3" id="KW-1003">Cell membrane</keyword>
<evidence type="ECO:0000256" key="9">
    <source>
        <dbReference type="ARBA" id="ARBA00023136"/>
    </source>
</evidence>
<accession>K6X0Z3</accession>
<comment type="similarity">
    <text evidence="10">Belongs to the binding-protein-dependent transport system permease family. OppBC subfamily.</text>
</comment>
<feature type="transmembrane region" description="Helical" evidence="12">
    <location>
        <begin position="197"/>
        <end position="216"/>
    </location>
</feature>
<dbReference type="GO" id="GO:0055085">
    <property type="term" value="P:transmembrane transport"/>
    <property type="evidence" value="ECO:0007669"/>
    <property type="project" value="InterPro"/>
</dbReference>
<comment type="caution">
    <text evidence="15">The sequence shown here is derived from an EMBL/GenBank/DDBJ whole genome shotgun (WGS) entry which is preliminary data.</text>
</comment>
<feature type="transmembrane region" description="Helical" evidence="12">
    <location>
        <begin position="303"/>
        <end position="323"/>
    </location>
</feature>
<dbReference type="Pfam" id="PF00528">
    <property type="entry name" value="BPD_transp_1"/>
    <property type="match status" value="1"/>
</dbReference>
<evidence type="ECO:0000256" key="6">
    <source>
        <dbReference type="ARBA" id="ARBA00022856"/>
    </source>
</evidence>
<feature type="region of interest" description="Disordered" evidence="13">
    <location>
        <begin position="1"/>
        <end position="44"/>
    </location>
</feature>
<dbReference type="eggNOG" id="COG1173">
    <property type="taxonomic scope" value="Bacteria"/>
</dbReference>
<evidence type="ECO:0000256" key="1">
    <source>
        <dbReference type="ARBA" id="ARBA00004429"/>
    </source>
</evidence>
<keyword evidence="6" id="KW-0571">Peptide transport</keyword>
<dbReference type="Proteomes" id="UP000008363">
    <property type="component" value="Unassembled WGS sequence"/>
</dbReference>
<dbReference type="Gene3D" id="1.10.3720.10">
    <property type="entry name" value="MetI-like"/>
    <property type="match status" value="1"/>
</dbReference>
<evidence type="ECO:0000256" key="2">
    <source>
        <dbReference type="ARBA" id="ARBA00022448"/>
    </source>
</evidence>
<keyword evidence="16" id="KW-1185">Reference proteome</keyword>
<keyword evidence="7" id="KW-0653">Protein transport</keyword>
<proteinExistence type="inferred from homology"/>
<dbReference type="GO" id="GO:0015833">
    <property type="term" value="P:peptide transport"/>
    <property type="evidence" value="ECO:0007669"/>
    <property type="project" value="UniProtKB-KW"/>
</dbReference>
<dbReference type="InterPro" id="IPR025966">
    <property type="entry name" value="OppC_N"/>
</dbReference>
<dbReference type="AlphaFoldDB" id="K6X0Z3"/>
<dbReference type="PROSITE" id="PS50928">
    <property type="entry name" value="ABC_TM1"/>
    <property type="match status" value="1"/>
</dbReference>
<keyword evidence="9 12" id="KW-0472">Membrane</keyword>
<feature type="transmembrane region" description="Helical" evidence="12">
    <location>
        <begin position="255"/>
        <end position="283"/>
    </location>
</feature>
<dbReference type="PANTHER" id="PTHR43386:SF2">
    <property type="entry name" value="OLIGOPEPTIDE TRANSPORT SYSTEM PERMEASE PROTEIN OPPC"/>
    <property type="match status" value="1"/>
</dbReference>
<evidence type="ECO:0000256" key="4">
    <source>
        <dbReference type="ARBA" id="ARBA00022519"/>
    </source>
</evidence>
<evidence type="ECO:0000256" key="10">
    <source>
        <dbReference type="ARBA" id="ARBA00024202"/>
    </source>
</evidence>
<dbReference type="InterPro" id="IPR050366">
    <property type="entry name" value="BP-dependent_transpt_permease"/>
</dbReference>
<feature type="transmembrane region" description="Helical" evidence="12">
    <location>
        <begin position="169"/>
        <end position="191"/>
    </location>
</feature>
<evidence type="ECO:0000256" key="13">
    <source>
        <dbReference type="SAM" id="MobiDB-lite"/>
    </source>
</evidence>
<protein>
    <recommendedName>
        <fullName evidence="11">Oligopeptide transport system permease protein OppC</fullName>
    </recommendedName>
</protein>
<comment type="subcellular location">
    <subcellularLocation>
        <location evidence="1">Cell inner membrane</location>
        <topology evidence="1">Multi-pass membrane protein</topology>
    </subcellularLocation>
    <subcellularLocation>
        <location evidence="12">Cell membrane</location>
        <topology evidence="12">Multi-pass membrane protein</topology>
    </subcellularLocation>
</comment>
<reference evidence="15 16" key="1">
    <citation type="submission" date="2012-08" db="EMBL/GenBank/DDBJ databases">
        <title>Whole genome shotgun sequence of Gordonia rhizosphera NBRC 16068.</title>
        <authorList>
            <person name="Takarada H."/>
            <person name="Isaki S."/>
            <person name="Hosoyama A."/>
            <person name="Tsuchikane K."/>
            <person name="Katsumata H."/>
            <person name="Baba S."/>
            <person name="Ohji S."/>
            <person name="Yamazaki S."/>
            <person name="Fujita N."/>
        </authorList>
    </citation>
    <scope>NUCLEOTIDE SEQUENCE [LARGE SCALE GENOMIC DNA]</scope>
    <source>
        <strain evidence="15 16">NBRC 16068</strain>
    </source>
</reference>
<keyword evidence="5 12" id="KW-0812">Transmembrane</keyword>
<dbReference type="STRING" id="1108045.GORHZ_180_00330"/>
<dbReference type="InterPro" id="IPR000515">
    <property type="entry name" value="MetI-like"/>
</dbReference>
<evidence type="ECO:0000256" key="5">
    <source>
        <dbReference type="ARBA" id="ARBA00022692"/>
    </source>
</evidence>
<evidence type="ECO:0000256" key="8">
    <source>
        <dbReference type="ARBA" id="ARBA00022989"/>
    </source>
</evidence>
<dbReference type="RefSeq" id="WP_006336951.1">
    <property type="nucleotide sequence ID" value="NZ_BAHC01000180.1"/>
</dbReference>
<keyword evidence="4" id="KW-0997">Cell inner membrane</keyword>
<evidence type="ECO:0000256" key="3">
    <source>
        <dbReference type="ARBA" id="ARBA00022475"/>
    </source>
</evidence>
<evidence type="ECO:0000256" key="12">
    <source>
        <dbReference type="RuleBase" id="RU363032"/>
    </source>
</evidence>
<evidence type="ECO:0000256" key="11">
    <source>
        <dbReference type="ARBA" id="ARBA00072251"/>
    </source>
</evidence>
<feature type="transmembrane region" description="Helical" evidence="12">
    <location>
        <begin position="74"/>
        <end position="94"/>
    </location>
</feature>
<organism evidence="15 16">
    <name type="scientific">Gordonia rhizosphera NBRC 16068</name>
    <dbReference type="NCBI Taxonomy" id="1108045"/>
    <lineage>
        <taxon>Bacteria</taxon>
        <taxon>Bacillati</taxon>
        <taxon>Actinomycetota</taxon>
        <taxon>Actinomycetes</taxon>
        <taxon>Mycobacteriales</taxon>
        <taxon>Gordoniaceae</taxon>
        <taxon>Gordonia</taxon>
    </lineage>
</organism>
<sequence length="340" mass="36285">MVTLPPEPNRREPWPANRRNRAEPTANVPLVSETGGPIADGVGPTQESIEVPVARRRRGRLRLIATRFARNRTALGGLTVFVLLVLFALFGGLLTSYSYSDVDFAALGVPPSPEHWFGTNDAGNDLYAQVVHGLQRSLVIAVTVSLGTIVIAAFVGAGAAYFGGRVQAVVLGLLYLLLVVPTFLILALISSRTGGDWRWLIVVLTLTGWMMLARVIHSMAQSIRENDYVRAARYLGEPPLVIIARHIVPNLASLLVINFALGVVATVLAETALSFLGFGVQVPDVTLGSLLQEGTGTLTSSPWLFYFPAGTLVLLTVSMALIADGLRDALDPTSSAGAHA</sequence>
<keyword evidence="2 12" id="KW-0813">Transport</keyword>
<dbReference type="CDD" id="cd06261">
    <property type="entry name" value="TM_PBP2"/>
    <property type="match status" value="1"/>
</dbReference>
<evidence type="ECO:0000259" key="14">
    <source>
        <dbReference type="PROSITE" id="PS50928"/>
    </source>
</evidence>
<evidence type="ECO:0000256" key="7">
    <source>
        <dbReference type="ARBA" id="ARBA00022927"/>
    </source>
</evidence>
<evidence type="ECO:0000313" key="15">
    <source>
        <dbReference type="EMBL" id="GAB92474.1"/>
    </source>
</evidence>
<dbReference type="PANTHER" id="PTHR43386">
    <property type="entry name" value="OLIGOPEPTIDE TRANSPORT SYSTEM PERMEASE PROTEIN APPC"/>
    <property type="match status" value="1"/>
</dbReference>
<dbReference type="InterPro" id="IPR035906">
    <property type="entry name" value="MetI-like_sf"/>
</dbReference>
<dbReference type="GO" id="GO:0005886">
    <property type="term" value="C:plasma membrane"/>
    <property type="evidence" value="ECO:0007669"/>
    <property type="project" value="UniProtKB-SubCell"/>
</dbReference>
<dbReference type="EMBL" id="BAHC01000180">
    <property type="protein sequence ID" value="GAB92474.1"/>
    <property type="molecule type" value="Genomic_DNA"/>
</dbReference>
<evidence type="ECO:0000313" key="16">
    <source>
        <dbReference type="Proteomes" id="UP000008363"/>
    </source>
</evidence>
<name>K6X0Z3_9ACTN</name>
<feature type="transmembrane region" description="Helical" evidence="12">
    <location>
        <begin position="138"/>
        <end position="162"/>
    </location>
</feature>
<dbReference type="Pfam" id="PF12911">
    <property type="entry name" value="OppC_N"/>
    <property type="match status" value="1"/>
</dbReference>